<dbReference type="EMBL" id="UINC01000055">
    <property type="protein sequence ID" value="SUZ48182.1"/>
    <property type="molecule type" value="Genomic_DNA"/>
</dbReference>
<feature type="transmembrane region" description="Helical" evidence="8">
    <location>
        <begin position="34"/>
        <end position="51"/>
    </location>
</feature>
<feature type="non-terminal residue" evidence="9">
    <location>
        <position position="1"/>
    </location>
</feature>
<evidence type="ECO:0000256" key="6">
    <source>
        <dbReference type="ARBA" id="ARBA00022989"/>
    </source>
</evidence>
<evidence type="ECO:0000256" key="7">
    <source>
        <dbReference type="ARBA" id="ARBA00023136"/>
    </source>
</evidence>
<reference evidence="9" key="1">
    <citation type="submission" date="2018-05" db="EMBL/GenBank/DDBJ databases">
        <authorList>
            <person name="Lanie J.A."/>
            <person name="Ng W.-L."/>
            <person name="Kazmierczak K.M."/>
            <person name="Andrzejewski T.M."/>
            <person name="Davidsen T.M."/>
            <person name="Wayne K.J."/>
            <person name="Tettelin H."/>
            <person name="Glass J.I."/>
            <person name="Rusch D."/>
            <person name="Podicherti R."/>
            <person name="Tsui H.-C.T."/>
            <person name="Winkler M.E."/>
        </authorList>
    </citation>
    <scope>NUCLEOTIDE SEQUENCE</scope>
</reference>
<dbReference type="PANTHER" id="PTHR21716">
    <property type="entry name" value="TRANSMEMBRANE PROTEIN"/>
    <property type="match status" value="1"/>
</dbReference>
<evidence type="ECO:0000256" key="1">
    <source>
        <dbReference type="ARBA" id="ARBA00004651"/>
    </source>
</evidence>
<proteinExistence type="inferred from homology"/>
<comment type="similarity">
    <text evidence="2">Belongs to the autoinducer-2 exporter (AI-2E) (TC 2.A.86) family.</text>
</comment>
<evidence type="ECO:0000256" key="2">
    <source>
        <dbReference type="ARBA" id="ARBA00009773"/>
    </source>
</evidence>
<accession>A0A381N0Q2</accession>
<keyword evidence="6 8" id="KW-1133">Transmembrane helix</keyword>
<protein>
    <recommendedName>
        <fullName evidence="10">AI-2E family transporter</fullName>
    </recommendedName>
</protein>
<comment type="subcellular location">
    <subcellularLocation>
        <location evidence="1">Cell membrane</location>
        <topology evidence="1">Multi-pass membrane protein</topology>
    </subcellularLocation>
</comment>
<organism evidence="9">
    <name type="scientific">marine metagenome</name>
    <dbReference type="NCBI Taxonomy" id="408172"/>
    <lineage>
        <taxon>unclassified sequences</taxon>
        <taxon>metagenomes</taxon>
        <taxon>ecological metagenomes</taxon>
    </lineage>
</organism>
<keyword evidence="5 8" id="KW-0812">Transmembrane</keyword>
<evidence type="ECO:0008006" key="10">
    <source>
        <dbReference type="Google" id="ProtNLM"/>
    </source>
</evidence>
<evidence type="ECO:0000256" key="4">
    <source>
        <dbReference type="ARBA" id="ARBA00022475"/>
    </source>
</evidence>
<feature type="transmembrane region" description="Helical" evidence="8">
    <location>
        <begin position="12"/>
        <end position="29"/>
    </location>
</feature>
<evidence type="ECO:0000256" key="3">
    <source>
        <dbReference type="ARBA" id="ARBA00022448"/>
    </source>
</evidence>
<feature type="transmembrane region" description="Helical" evidence="8">
    <location>
        <begin position="87"/>
        <end position="108"/>
    </location>
</feature>
<feature type="transmembrane region" description="Helical" evidence="8">
    <location>
        <begin position="188"/>
        <end position="209"/>
    </location>
</feature>
<keyword evidence="4" id="KW-1003">Cell membrane</keyword>
<feature type="transmembrane region" description="Helical" evidence="8">
    <location>
        <begin position="277"/>
        <end position="300"/>
    </location>
</feature>
<name>A0A381N0Q2_9ZZZZ</name>
<keyword evidence="3" id="KW-0813">Transport</keyword>
<dbReference type="Pfam" id="PF01594">
    <property type="entry name" value="AI-2E_transport"/>
    <property type="match status" value="1"/>
</dbReference>
<feature type="transmembrane region" description="Helical" evidence="8">
    <location>
        <begin position="57"/>
        <end position="75"/>
    </location>
</feature>
<dbReference type="GO" id="GO:0005886">
    <property type="term" value="C:plasma membrane"/>
    <property type="evidence" value="ECO:0007669"/>
    <property type="project" value="UniProtKB-SubCell"/>
</dbReference>
<dbReference type="AlphaFoldDB" id="A0A381N0Q2"/>
<dbReference type="PANTHER" id="PTHR21716:SF53">
    <property type="entry name" value="PERMEASE PERM-RELATED"/>
    <property type="match status" value="1"/>
</dbReference>
<evidence type="ECO:0000256" key="8">
    <source>
        <dbReference type="SAM" id="Phobius"/>
    </source>
</evidence>
<evidence type="ECO:0000313" key="9">
    <source>
        <dbReference type="EMBL" id="SUZ48182.1"/>
    </source>
</evidence>
<dbReference type="InterPro" id="IPR002549">
    <property type="entry name" value="AI-2E-like"/>
</dbReference>
<evidence type="ECO:0000256" key="5">
    <source>
        <dbReference type="ARBA" id="ARBA00022692"/>
    </source>
</evidence>
<feature type="transmembrane region" description="Helical" evidence="8">
    <location>
        <begin position="250"/>
        <end position="271"/>
    </location>
</feature>
<gene>
    <name evidence="9" type="ORF">METZ01_LOCUS1036</name>
</gene>
<feature type="transmembrane region" description="Helical" evidence="8">
    <location>
        <begin position="344"/>
        <end position="374"/>
    </location>
</feature>
<keyword evidence="7 8" id="KW-0472">Membrane</keyword>
<sequence length="393" mass="41940">VFGLLVFGVQELLNPFVLFLILLIVLIPFRRAPGYVLLVSVAAILTMYWLLATTGFLLAPFVLGFGLAYVLDPLVDALVERRVARSLAIVLLALPVVGAGVAAVLFGIPALVGQIDDLVQAAPELVALVGDWLSGIREFVVGIPGVGEDVVPDLANLDPEEIVAFLQERREQLASGTWRGVLGLGRGLGSAATVAGYVFLTPILTFYLLRDYDGILARLRGLLPRSREAGVVEFAREYDVLLSRYLRGQLTVALIIGVLTGTLLLVVQFPYAFLLGALAGVMGLIPFLGLVLSIIPAVIIALVSSNVLWSLAKVAFVYGLVQILDSGIISPRVVGDSVGLHPVWIVLALSVGGFFFGFVGLLISVPAAVGVKLVMVRGLERYRSSELYESPQG</sequence>
<feature type="transmembrane region" description="Helical" evidence="8">
    <location>
        <begin position="307"/>
        <end position="324"/>
    </location>
</feature>
<dbReference type="GO" id="GO:0055085">
    <property type="term" value="P:transmembrane transport"/>
    <property type="evidence" value="ECO:0007669"/>
    <property type="project" value="TreeGrafter"/>
</dbReference>